<dbReference type="InterPro" id="IPR018488">
    <property type="entry name" value="cNMP-bd_CS"/>
</dbReference>
<dbReference type="SMART" id="SM00100">
    <property type="entry name" value="cNMP"/>
    <property type="match status" value="1"/>
</dbReference>
<sequence length="1010" mass="116125">MGEYAKTSSIEDIIRPIKKAPQIRSDHDIFLIQEVTKDIPFFQKYILEGKEDVHQKSCKHMTYERFNSGDMVFSQGDRGSKFYIILEGLVGIYIKIKNEQKKVKELSRGESFGELALINDAPRSASIKCIVDCHFAVLDKKNYITLFQQILDNEIKKEISFYPEIELFSNWNYNKMKSFYNHSFRIKVKKGDTIISESDNIDAIYIIASGEFVVKKKINNDTEKFQQTEDLHQLKRQNYLSPSMANKRLFIMSKYEIFGQENAEDEEPKFYYTVECHSFEGNLIYIKSQDYMKIIMKDESQKEYMQSYSQRRIQRVQNRMKEISQALNLQQSDEATVPFKRNKSQQRTLIVIPSENVEGEVNGLLDIDVKRSVKKRLTCIDALGDQNRISKENNNALAFLSTDAEDSTPGSNLLNNFKSNNNNNGSLSVQINQNMRRSASEIGKEIISSRFQKINIEGANSQTFLKCKTKNLDSQSICFSPQTHNDTPNHKLDDESYLKVNTPQSVSSANQSFSPQVKKSHSIVHIKKNGNLSNFGEIFSPVKTTGTKVIVSQINTLNSINMIDDDETQNITSTKDIKESSNNIQKTNLNQLKSQQTNNFKQQMRSSSQVLISSRNQNHGESMIDDDDQCFNQQNLIKKTLNNIVINSQKQINHDETIQKNFKKQASCIELQDQDYDQLHPLVKGFHEQLKVRFYNKFKNGSIEDLKSHMSYAPIQTLQPDKLNPEIIKNGVRPAIFLNKKSKEIKSKEIREYEQKLKQLIKSDCQIELESISPLKTKDDKLQRLKIENNSPLSAKEAKKSIAKKSLINIFQTTIQNNNSNSNQTQVVGGQFLKNLLKSENYSPEKIINYGHTRIASFDVGMNNYQKPFYSPFASTQNTNHAEKSINQIHLLPNIEKPKTLKNSSFLVKTFDIHNNSQGNSSSKQQHNEGIQNQIQTLKNPKQNHNFSQIQINNTHRQSQASPKQINSLSSLDLKNYTFFMSNKVGFKGQKGFNCSQFNLRKDKSSYYNS</sequence>
<organism evidence="2 3">
    <name type="scientific">Tetrahymena thermophila (strain SB210)</name>
    <dbReference type="NCBI Taxonomy" id="312017"/>
    <lineage>
        <taxon>Eukaryota</taxon>
        <taxon>Sar</taxon>
        <taxon>Alveolata</taxon>
        <taxon>Ciliophora</taxon>
        <taxon>Intramacronucleata</taxon>
        <taxon>Oligohymenophorea</taxon>
        <taxon>Hymenostomatida</taxon>
        <taxon>Tetrahymenina</taxon>
        <taxon>Tetrahymenidae</taxon>
        <taxon>Tetrahymena</taxon>
    </lineage>
</organism>
<evidence type="ECO:0000313" key="2">
    <source>
        <dbReference type="EMBL" id="EAS00948.1"/>
    </source>
</evidence>
<dbReference type="PANTHER" id="PTHR23011">
    <property type="entry name" value="CYCLIC NUCLEOTIDE-BINDING DOMAIN CONTAINING PROTEIN"/>
    <property type="match status" value="1"/>
</dbReference>
<protein>
    <submittedName>
        <fullName evidence="2">Cyclic nucleotide-binding domain protein</fullName>
    </submittedName>
</protein>
<evidence type="ECO:0000259" key="1">
    <source>
        <dbReference type="PROSITE" id="PS50042"/>
    </source>
</evidence>
<dbReference type="Pfam" id="PF00027">
    <property type="entry name" value="cNMP_binding"/>
    <property type="match status" value="1"/>
</dbReference>
<evidence type="ECO:0000313" key="3">
    <source>
        <dbReference type="Proteomes" id="UP000009168"/>
    </source>
</evidence>
<dbReference type="InterPro" id="IPR018490">
    <property type="entry name" value="cNMP-bd_dom_sf"/>
</dbReference>
<name>Q23WN2_TETTS</name>
<dbReference type="GeneID" id="7841382"/>
<dbReference type="InterPro" id="IPR014710">
    <property type="entry name" value="RmlC-like_jellyroll"/>
</dbReference>
<reference evidence="3" key="1">
    <citation type="journal article" date="2006" name="PLoS Biol.">
        <title>Macronuclear genome sequence of the ciliate Tetrahymena thermophila, a model eukaryote.</title>
        <authorList>
            <person name="Eisen J.A."/>
            <person name="Coyne R.S."/>
            <person name="Wu M."/>
            <person name="Wu D."/>
            <person name="Thiagarajan M."/>
            <person name="Wortman J.R."/>
            <person name="Badger J.H."/>
            <person name="Ren Q."/>
            <person name="Amedeo P."/>
            <person name="Jones K.M."/>
            <person name="Tallon L.J."/>
            <person name="Delcher A.L."/>
            <person name="Salzberg S.L."/>
            <person name="Silva J.C."/>
            <person name="Haas B.J."/>
            <person name="Majoros W.H."/>
            <person name="Farzad M."/>
            <person name="Carlton J.M."/>
            <person name="Smith R.K. Jr."/>
            <person name="Garg J."/>
            <person name="Pearlman R.E."/>
            <person name="Karrer K.M."/>
            <person name="Sun L."/>
            <person name="Manning G."/>
            <person name="Elde N.C."/>
            <person name="Turkewitz A.P."/>
            <person name="Asai D.J."/>
            <person name="Wilkes D.E."/>
            <person name="Wang Y."/>
            <person name="Cai H."/>
            <person name="Collins K."/>
            <person name="Stewart B.A."/>
            <person name="Lee S.R."/>
            <person name="Wilamowska K."/>
            <person name="Weinberg Z."/>
            <person name="Ruzzo W.L."/>
            <person name="Wloga D."/>
            <person name="Gaertig J."/>
            <person name="Frankel J."/>
            <person name="Tsao C.-C."/>
            <person name="Gorovsky M.A."/>
            <person name="Keeling P.J."/>
            <person name="Waller R.F."/>
            <person name="Patron N.J."/>
            <person name="Cherry J.M."/>
            <person name="Stover N.A."/>
            <person name="Krieger C.J."/>
            <person name="del Toro C."/>
            <person name="Ryder H.F."/>
            <person name="Williamson S.C."/>
            <person name="Barbeau R.A."/>
            <person name="Hamilton E.P."/>
            <person name="Orias E."/>
        </authorList>
    </citation>
    <scope>NUCLEOTIDE SEQUENCE [LARGE SCALE GENOMIC DNA]</scope>
    <source>
        <strain evidence="3">SB210</strain>
    </source>
</reference>
<feature type="domain" description="Cyclic nucleotide-binding" evidence="1">
    <location>
        <begin position="167"/>
        <end position="214"/>
    </location>
</feature>
<keyword evidence="3" id="KW-1185">Reference proteome</keyword>
<dbReference type="InParanoid" id="Q23WN2"/>
<dbReference type="PRINTS" id="PR00103">
    <property type="entry name" value="CAMPKINASE"/>
</dbReference>
<dbReference type="PROSITE" id="PS50042">
    <property type="entry name" value="CNMP_BINDING_3"/>
    <property type="match status" value="2"/>
</dbReference>
<dbReference type="AlphaFoldDB" id="Q23WN2"/>
<dbReference type="InterPro" id="IPR000595">
    <property type="entry name" value="cNMP-bd_dom"/>
</dbReference>
<dbReference type="SUPFAM" id="SSF51206">
    <property type="entry name" value="cAMP-binding domain-like"/>
    <property type="match status" value="2"/>
</dbReference>
<dbReference type="Proteomes" id="UP000009168">
    <property type="component" value="Unassembled WGS sequence"/>
</dbReference>
<proteinExistence type="predicted"/>
<dbReference type="HOGENOM" id="CLU_298013_0_0_1"/>
<gene>
    <name evidence="2" type="ORF">TTHERM_00923130</name>
</gene>
<dbReference type="KEGG" id="tet:TTHERM_00923130"/>
<accession>Q23WN2</accession>
<dbReference type="eggNOG" id="KOG1113">
    <property type="taxonomic scope" value="Eukaryota"/>
</dbReference>
<dbReference type="CDD" id="cd00038">
    <property type="entry name" value="CAP_ED"/>
    <property type="match status" value="1"/>
</dbReference>
<dbReference type="PANTHER" id="PTHR23011:SF28">
    <property type="entry name" value="CYCLIC NUCLEOTIDE-BINDING DOMAIN CONTAINING PROTEIN"/>
    <property type="match status" value="1"/>
</dbReference>
<dbReference type="PROSITE" id="PS00889">
    <property type="entry name" value="CNMP_BINDING_2"/>
    <property type="match status" value="1"/>
</dbReference>
<dbReference type="OrthoDB" id="292216at2759"/>
<feature type="domain" description="Cyclic nucleotide-binding" evidence="1">
    <location>
        <begin position="61"/>
        <end position="147"/>
    </location>
</feature>
<dbReference type="EMBL" id="GG662607">
    <property type="protein sequence ID" value="EAS00948.1"/>
    <property type="molecule type" value="Genomic_DNA"/>
</dbReference>
<dbReference type="Gene3D" id="2.60.120.10">
    <property type="entry name" value="Jelly Rolls"/>
    <property type="match status" value="2"/>
</dbReference>
<dbReference type="STRING" id="312017.Q23WN2"/>
<dbReference type="RefSeq" id="XP_001021193.1">
    <property type="nucleotide sequence ID" value="XM_001021193.1"/>
</dbReference>